<name>A0ACB9ZI06_CATRO</name>
<reference evidence="2" key="1">
    <citation type="journal article" date="2023" name="Nat. Plants">
        <title>Single-cell RNA sequencing provides a high-resolution roadmap for understanding the multicellular compartmentation of specialized metabolism.</title>
        <authorList>
            <person name="Sun S."/>
            <person name="Shen X."/>
            <person name="Li Y."/>
            <person name="Li Y."/>
            <person name="Wang S."/>
            <person name="Li R."/>
            <person name="Zhang H."/>
            <person name="Shen G."/>
            <person name="Guo B."/>
            <person name="Wei J."/>
            <person name="Xu J."/>
            <person name="St-Pierre B."/>
            <person name="Chen S."/>
            <person name="Sun C."/>
        </authorList>
    </citation>
    <scope>NUCLEOTIDE SEQUENCE [LARGE SCALE GENOMIC DNA]</scope>
</reference>
<sequence>MKNFIFLFFSFLSLISFTAIVSSSFTPVDYYLISCGSHEPVVVDIDHRRFTGDSSESGSRFLPSSARSIQLVDENPAPYSSPLYQTARAFKRPSRYVFEIMDKGTHHFVRLHFSYVNSSYLNFSAVKFHVIANGLLLLRDFSAENFQKGSIIKEFIVNVGVEKLEIIFAPSERSKFAFVNAIEVISTPKDLIADLAQYIDSGRNERIDGMLKKGFETVFRVNVGGPKVTPFNDSLWRTWVSDDEYLKSSDGSTKIHFGGRINYQPGGASREVGPDNVYSSARVIKSLNNSVPQLNITWTFPVIEQYNYLIRMHFCDIASVSLSLLYFNVYVNGNLAYENLDLSMITNALLASPFYADFVVGKSKSGILTVSIGPSDASLPHAVDAILNGVEIFKISNGLGSFDGEECVESVMKSWKGGNVGVLLPLLAAVFLLLTASVVVQKKRSGIRDAAGFSRLPLDVSEVNFGSQLSSSKL</sequence>
<keyword evidence="2" id="KW-1185">Reference proteome</keyword>
<dbReference type="Proteomes" id="UP001060085">
    <property type="component" value="Linkage Group LG08"/>
</dbReference>
<evidence type="ECO:0000313" key="1">
    <source>
        <dbReference type="EMBL" id="KAI5647209.1"/>
    </source>
</evidence>
<proteinExistence type="predicted"/>
<evidence type="ECO:0000313" key="2">
    <source>
        <dbReference type="Proteomes" id="UP001060085"/>
    </source>
</evidence>
<organism evidence="1 2">
    <name type="scientific">Catharanthus roseus</name>
    <name type="common">Madagascar periwinkle</name>
    <name type="synonym">Vinca rosea</name>
    <dbReference type="NCBI Taxonomy" id="4058"/>
    <lineage>
        <taxon>Eukaryota</taxon>
        <taxon>Viridiplantae</taxon>
        <taxon>Streptophyta</taxon>
        <taxon>Embryophyta</taxon>
        <taxon>Tracheophyta</taxon>
        <taxon>Spermatophyta</taxon>
        <taxon>Magnoliopsida</taxon>
        <taxon>eudicotyledons</taxon>
        <taxon>Gunneridae</taxon>
        <taxon>Pentapetalae</taxon>
        <taxon>asterids</taxon>
        <taxon>lamiids</taxon>
        <taxon>Gentianales</taxon>
        <taxon>Apocynaceae</taxon>
        <taxon>Rauvolfioideae</taxon>
        <taxon>Vinceae</taxon>
        <taxon>Catharanthinae</taxon>
        <taxon>Catharanthus</taxon>
    </lineage>
</organism>
<comment type="caution">
    <text evidence="1">The sequence shown here is derived from an EMBL/GenBank/DDBJ whole genome shotgun (WGS) entry which is preliminary data.</text>
</comment>
<gene>
    <name evidence="1" type="ORF">M9H77_33214</name>
</gene>
<protein>
    <submittedName>
        <fullName evidence="1">Uncharacterized protein</fullName>
    </submittedName>
</protein>
<accession>A0ACB9ZI06</accession>
<dbReference type="EMBL" id="CM044708">
    <property type="protein sequence ID" value="KAI5647209.1"/>
    <property type="molecule type" value="Genomic_DNA"/>
</dbReference>